<sequence length="344" mass="37902">MDKNFEITWVSLWRIVGMLMLASILYAALDIWIAVLLSIVISSALDPFVSWLERKNIPRIIGSLGIFIFVILTVALILYTIVPLALSELHILLKNVNKGFSEFGDPALSLEATRIITEVNDSLGRFTNLLISGSASFVDALSKFFGGLVLTLSVFVLSFYLTIDRDGVEKLLRELSPANYEEKILEVYFRVRKKIGQWLHGQILLSLSVGLSVFLGLWLMGVKYSLVLGILAGILEIVPFVGPIVSGGLAFLIALSESLSAGVYVFFLFLIIQQLEGNLLMPVFMRLTVSLHPALILISLLVGGRLLGFVGLIIAVPLAVTIQEIVDHWSTEKSKRKVAVFPVS</sequence>
<comment type="caution">
    <text evidence="7">The sequence shown here is derived from an EMBL/GenBank/DDBJ whole genome shotgun (WGS) entry which is preliminary data.</text>
</comment>
<evidence type="ECO:0000256" key="2">
    <source>
        <dbReference type="ARBA" id="ARBA00009773"/>
    </source>
</evidence>
<dbReference type="AlphaFoldDB" id="A0A1G1ZJC5"/>
<keyword evidence="4 6" id="KW-1133">Transmembrane helix</keyword>
<evidence type="ECO:0000256" key="6">
    <source>
        <dbReference type="SAM" id="Phobius"/>
    </source>
</evidence>
<evidence type="ECO:0000256" key="3">
    <source>
        <dbReference type="ARBA" id="ARBA00022692"/>
    </source>
</evidence>
<evidence type="ECO:0000256" key="4">
    <source>
        <dbReference type="ARBA" id="ARBA00022989"/>
    </source>
</evidence>
<dbReference type="Pfam" id="PF01594">
    <property type="entry name" value="AI-2E_transport"/>
    <property type="match status" value="1"/>
</dbReference>
<evidence type="ECO:0000256" key="5">
    <source>
        <dbReference type="ARBA" id="ARBA00023136"/>
    </source>
</evidence>
<dbReference type="GO" id="GO:0055085">
    <property type="term" value="P:transmembrane transport"/>
    <property type="evidence" value="ECO:0007669"/>
    <property type="project" value="TreeGrafter"/>
</dbReference>
<evidence type="ECO:0000256" key="1">
    <source>
        <dbReference type="ARBA" id="ARBA00004141"/>
    </source>
</evidence>
<reference evidence="7 8" key="1">
    <citation type="journal article" date="2016" name="Nat. Commun.">
        <title>Thousands of microbial genomes shed light on interconnected biogeochemical processes in an aquifer system.</title>
        <authorList>
            <person name="Anantharaman K."/>
            <person name="Brown C.T."/>
            <person name="Hug L.A."/>
            <person name="Sharon I."/>
            <person name="Castelle C.J."/>
            <person name="Probst A.J."/>
            <person name="Thomas B.C."/>
            <person name="Singh A."/>
            <person name="Wilkins M.J."/>
            <person name="Karaoz U."/>
            <person name="Brodie E.L."/>
            <person name="Williams K.H."/>
            <person name="Hubbard S.S."/>
            <person name="Banfield J.F."/>
        </authorList>
    </citation>
    <scope>NUCLEOTIDE SEQUENCE [LARGE SCALE GENOMIC DNA]</scope>
</reference>
<comment type="subcellular location">
    <subcellularLocation>
        <location evidence="1">Membrane</location>
        <topology evidence="1">Multi-pass membrane protein</topology>
    </subcellularLocation>
</comment>
<feature type="transmembrane region" description="Helical" evidence="6">
    <location>
        <begin position="198"/>
        <end position="218"/>
    </location>
</feature>
<evidence type="ECO:0000313" key="8">
    <source>
        <dbReference type="Proteomes" id="UP000177960"/>
    </source>
</evidence>
<feature type="transmembrane region" description="Helical" evidence="6">
    <location>
        <begin position="64"/>
        <end position="86"/>
    </location>
</feature>
<evidence type="ECO:0000313" key="7">
    <source>
        <dbReference type="EMBL" id="OGY63917.1"/>
    </source>
</evidence>
<comment type="similarity">
    <text evidence="2">Belongs to the autoinducer-2 exporter (AI-2E) (TC 2.A.86) family.</text>
</comment>
<proteinExistence type="inferred from homology"/>
<dbReference type="InterPro" id="IPR002549">
    <property type="entry name" value="AI-2E-like"/>
</dbReference>
<dbReference type="STRING" id="1798404.A3B92_02255"/>
<organism evidence="7 8">
    <name type="scientific">Candidatus Harrisonbacteria bacterium RIFCSPHIGHO2_02_FULL_42_16</name>
    <dbReference type="NCBI Taxonomy" id="1798404"/>
    <lineage>
        <taxon>Bacteria</taxon>
        <taxon>Candidatus Harrisoniibacteriota</taxon>
    </lineage>
</organism>
<dbReference type="PANTHER" id="PTHR21716:SF62">
    <property type="entry name" value="TRANSPORT PROTEIN YDBI-RELATED"/>
    <property type="match status" value="1"/>
</dbReference>
<dbReference type="PANTHER" id="PTHR21716">
    <property type="entry name" value="TRANSMEMBRANE PROTEIN"/>
    <property type="match status" value="1"/>
</dbReference>
<feature type="transmembrane region" description="Helical" evidence="6">
    <location>
        <begin position="31"/>
        <end position="52"/>
    </location>
</feature>
<feature type="transmembrane region" description="Helical" evidence="6">
    <location>
        <begin position="292"/>
        <end position="320"/>
    </location>
</feature>
<keyword evidence="3 6" id="KW-0812">Transmembrane</keyword>
<protein>
    <recommendedName>
        <fullName evidence="9">AI-2E family transporter</fullName>
    </recommendedName>
</protein>
<keyword evidence="5 6" id="KW-0472">Membrane</keyword>
<gene>
    <name evidence="7" type="ORF">A3B92_02255</name>
</gene>
<accession>A0A1G1ZJC5</accession>
<dbReference type="Proteomes" id="UP000177960">
    <property type="component" value="Unassembled WGS sequence"/>
</dbReference>
<name>A0A1G1ZJC5_9BACT</name>
<feature type="transmembrane region" description="Helical" evidence="6">
    <location>
        <begin position="7"/>
        <end position="25"/>
    </location>
</feature>
<feature type="transmembrane region" description="Helical" evidence="6">
    <location>
        <begin position="144"/>
        <end position="163"/>
    </location>
</feature>
<evidence type="ECO:0008006" key="9">
    <source>
        <dbReference type="Google" id="ProtNLM"/>
    </source>
</evidence>
<dbReference type="EMBL" id="MHJG01000013">
    <property type="protein sequence ID" value="OGY63917.1"/>
    <property type="molecule type" value="Genomic_DNA"/>
</dbReference>
<dbReference type="GO" id="GO:0016020">
    <property type="term" value="C:membrane"/>
    <property type="evidence" value="ECO:0007669"/>
    <property type="project" value="UniProtKB-SubCell"/>
</dbReference>